<dbReference type="InParanoid" id="A0A3Q3ETH2"/>
<comment type="subcellular location">
    <subcellularLocation>
        <location evidence="1">Membrane</location>
    </subcellularLocation>
</comment>
<keyword evidence="6" id="KW-1185">Reference proteome</keyword>
<dbReference type="AlphaFoldDB" id="A0A3Q3ETH2"/>
<evidence type="ECO:0000313" key="6">
    <source>
        <dbReference type="Proteomes" id="UP000261660"/>
    </source>
</evidence>
<evidence type="ECO:0000256" key="2">
    <source>
        <dbReference type="ARBA" id="ARBA00022729"/>
    </source>
</evidence>
<name>A0A3Q3ETH2_9LABR</name>
<evidence type="ECO:0008006" key="7">
    <source>
        <dbReference type="Google" id="ProtNLM"/>
    </source>
</evidence>
<dbReference type="Gene3D" id="2.60.40.10">
    <property type="entry name" value="Immunoglobulins"/>
    <property type="match status" value="1"/>
</dbReference>
<dbReference type="InterPro" id="IPR013783">
    <property type="entry name" value="Ig-like_fold"/>
</dbReference>
<proteinExistence type="predicted"/>
<evidence type="ECO:0000313" key="5">
    <source>
        <dbReference type="Ensembl" id="ENSLBEP00000009532.1"/>
    </source>
</evidence>
<dbReference type="GeneTree" id="ENSGT01090000260251"/>
<dbReference type="PANTHER" id="PTHR12080:SF125">
    <property type="entry name" value="CD48 ANTIGEN-LIKE"/>
    <property type="match status" value="1"/>
</dbReference>
<dbReference type="SUPFAM" id="SSF48726">
    <property type="entry name" value="Immunoglobulin"/>
    <property type="match status" value="1"/>
</dbReference>
<reference evidence="5" key="1">
    <citation type="submission" date="2025-08" db="UniProtKB">
        <authorList>
            <consortium name="Ensembl"/>
        </authorList>
    </citation>
    <scope>IDENTIFICATION</scope>
</reference>
<evidence type="ECO:0000256" key="3">
    <source>
        <dbReference type="ARBA" id="ARBA00023136"/>
    </source>
</evidence>
<accession>A0A3Q3ETH2</accession>
<keyword evidence="3" id="KW-0472">Membrane</keyword>
<dbReference type="InterPro" id="IPR015631">
    <property type="entry name" value="CD2/SLAM_rcpt"/>
</dbReference>
<organism evidence="5 6">
    <name type="scientific">Labrus bergylta</name>
    <name type="common">ballan wrasse</name>
    <dbReference type="NCBI Taxonomy" id="56723"/>
    <lineage>
        <taxon>Eukaryota</taxon>
        <taxon>Metazoa</taxon>
        <taxon>Chordata</taxon>
        <taxon>Craniata</taxon>
        <taxon>Vertebrata</taxon>
        <taxon>Euteleostomi</taxon>
        <taxon>Actinopterygii</taxon>
        <taxon>Neopterygii</taxon>
        <taxon>Teleostei</taxon>
        <taxon>Neoteleostei</taxon>
        <taxon>Acanthomorphata</taxon>
        <taxon>Eupercaria</taxon>
        <taxon>Labriformes</taxon>
        <taxon>Labridae</taxon>
        <taxon>Labrus</taxon>
    </lineage>
</organism>
<dbReference type="STRING" id="56723.ENSLBEP00000009532"/>
<reference evidence="5" key="2">
    <citation type="submission" date="2025-09" db="UniProtKB">
        <authorList>
            <consortium name="Ensembl"/>
        </authorList>
    </citation>
    <scope>IDENTIFICATION</scope>
</reference>
<evidence type="ECO:0000256" key="1">
    <source>
        <dbReference type="ARBA" id="ARBA00004370"/>
    </source>
</evidence>
<dbReference type="Proteomes" id="UP000261660">
    <property type="component" value="Unplaced"/>
</dbReference>
<dbReference type="InterPro" id="IPR036179">
    <property type="entry name" value="Ig-like_dom_sf"/>
</dbReference>
<keyword evidence="2" id="KW-0732">Signal</keyword>
<dbReference type="GO" id="GO:0016020">
    <property type="term" value="C:membrane"/>
    <property type="evidence" value="ECO:0007669"/>
    <property type="project" value="UniProtKB-SubCell"/>
</dbReference>
<dbReference type="PANTHER" id="PTHR12080">
    <property type="entry name" value="SIGNALING LYMPHOCYTIC ACTIVATION MOLECULE"/>
    <property type="match status" value="1"/>
</dbReference>
<keyword evidence="4" id="KW-0325">Glycoprotein</keyword>
<evidence type="ECO:0000256" key="4">
    <source>
        <dbReference type="ARBA" id="ARBA00023180"/>
    </source>
</evidence>
<protein>
    <recommendedName>
        <fullName evidence="7">Ig-like domain-containing protein</fullName>
    </recommendedName>
</protein>
<sequence>MIIGRCKLNRLTGALTITGLTKTDSGIFETVYGAEGGDIVLTPPLQSPSPPITSIQWKHGEDIIAEWYQGLVLFNGLMIIGRCKLNRSTGALTITGLTKTDSGICKPEINNKYPDSTHLIVISRVPKPSVSKSCNTEMTACNLTCEGNTIESEPVDCKWLLDEAEGPSGKVLTITKV</sequence>
<dbReference type="Ensembl" id="ENSLBET00000010053.1">
    <property type="protein sequence ID" value="ENSLBEP00000009532.1"/>
    <property type="gene ID" value="ENSLBEG00000007374.1"/>
</dbReference>